<evidence type="ECO:0000313" key="5">
    <source>
        <dbReference type="Proteomes" id="UP001589590"/>
    </source>
</evidence>
<dbReference type="PANTHER" id="PTHR43362">
    <property type="entry name" value="MANNITOL DEHYDROGENASE DSF1-RELATED"/>
    <property type="match status" value="1"/>
</dbReference>
<dbReference type="PANTHER" id="PTHR43362:SF1">
    <property type="entry name" value="MANNITOL DEHYDROGENASE 2-RELATED"/>
    <property type="match status" value="1"/>
</dbReference>
<keyword evidence="1 4" id="KW-0560">Oxidoreductase</keyword>
<dbReference type="Gene3D" id="3.40.50.720">
    <property type="entry name" value="NAD(P)-binding Rossmann-like Domain"/>
    <property type="match status" value="1"/>
</dbReference>
<dbReference type="Proteomes" id="UP001589590">
    <property type="component" value="Unassembled WGS sequence"/>
</dbReference>
<feature type="domain" description="Mannitol dehydrogenase N-terminal" evidence="2">
    <location>
        <begin position="25"/>
        <end position="275"/>
    </location>
</feature>
<dbReference type="RefSeq" id="WP_290272515.1">
    <property type="nucleotide sequence ID" value="NZ_JAUFQP010000013.1"/>
</dbReference>
<evidence type="ECO:0000313" key="4">
    <source>
        <dbReference type="EMBL" id="MFB9105986.1"/>
    </source>
</evidence>
<dbReference type="InterPro" id="IPR013328">
    <property type="entry name" value="6PGD_dom2"/>
</dbReference>
<dbReference type="PRINTS" id="PR00084">
    <property type="entry name" value="MTLDHDRGNASE"/>
</dbReference>
<organism evidence="4 5">
    <name type="scientific">Algibacter miyuki</name>
    <dbReference type="NCBI Taxonomy" id="1306933"/>
    <lineage>
        <taxon>Bacteria</taxon>
        <taxon>Pseudomonadati</taxon>
        <taxon>Bacteroidota</taxon>
        <taxon>Flavobacteriia</taxon>
        <taxon>Flavobacteriales</taxon>
        <taxon>Flavobacteriaceae</taxon>
        <taxon>Algibacter</taxon>
    </lineage>
</organism>
<dbReference type="InterPro" id="IPR000669">
    <property type="entry name" value="Mannitol_DH"/>
</dbReference>
<dbReference type="InterPro" id="IPR013131">
    <property type="entry name" value="Mannitol_DH_N"/>
</dbReference>
<sequence>MENLDTLKEHVSIPLFDRDQITTSIAHIGVSNFHRAHQAFYINELIEKHNVLNSGICGIDLLDSDRKTYNVLKDQDGLYTLITKDASGLHKPQIIGSIVEYFFGPENPMAVIERLAHPGIKIISLTIAEDGYHLNETTGEFNQKHPAVAEEVTNPFNPKTVFGYLTQAFKLRKLRGLTGCTILSCDNIKNNGETMQHSFFNYVSKNEPELLPWLKQNTRFPNTMVDRITPVTQHKDIDALKKEFLVEDQWPVVCEPFASWVIEDDFFEAKPFWEKVGVQFVKDIEPYQNMKLQLLNAGHSVLGILGTLHGYKTVHEAANDDDFILFLTSFIEKEVSPTLVDAENISIETYKTTLISRFKNPNINDSLSRICSESSAKIPIFILSTLDSQLQNNKDINHIAFIIAAWCKYNDGIDDQGNTYDIIDSISNTLIRMAARSLQNPTKFLEIESVFKTLRTHTFFTEKYLKYLSYLRSHHIKESIIAFNGNKI</sequence>
<dbReference type="SUPFAM" id="SSF48179">
    <property type="entry name" value="6-phosphogluconate dehydrogenase C-terminal domain-like"/>
    <property type="match status" value="1"/>
</dbReference>
<dbReference type="EC" id="1.1.1.-" evidence="4"/>
<dbReference type="Pfam" id="PF08125">
    <property type="entry name" value="Mannitol_dh_C"/>
    <property type="match status" value="1"/>
</dbReference>
<comment type="caution">
    <text evidence="4">The sequence shown here is derived from an EMBL/GenBank/DDBJ whole genome shotgun (WGS) entry which is preliminary data.</text>
</comment>
<reference evidence="4 5" key="1">
    <citation type="submission" date="2024-09" db="EMBL/GenBank/DDBJ databases">
        <authorList>
            <person name="Sun Q."/>
            <person name="Mori K."/>
        </authorList>
    </citation>
    <scope>NUCLEOTIDE SEQUENCE [LARGE SCALE GENOMIC DNA]</scope>
    <source>
        <strain evidence="4 5">CECT 8300</strain>
    </source>
</reference>
<protein>
    <submittedName>
        <fullName evidence="4">Mannitol dehydrogenase family protein</fullName>
        <ecNumber evidence="4">1.1.1.-</ecNumber>
    </submittedName>
</protein>
<proteinExistence type="predicted"/>
<gene>
    <name evidence="4" type="ORF">ACFFU1_13845</name>
</gene>
<name>A0ABV5H3E5_9FLAO</name>
<feature type="domain" description="Mannitol dehydrogenase C-terminal" evidence="3">
    <location>
        <begin position="283"/>
        <end position="463"/>
    </location>
</feature>
<evidence type="ECO:0000256" key="1">
    <source>
        <dbReference type="ARBA" id="ARBA00023002"/>
    </source>
</evidence>
<dbReference type="Pfam" id="PF01232">
    <property type="entry name" value="Mannitol_dh"/>
    <property type="match status" value="1"/>
</dbReference>
<evidence type="ECO:0000259" key="2">
    <source>
        <dbReference type="Pfam" id="PF01232"/>
    </source>
</evidence>
<dbReference type="GO" id="GO:0016491">
    <property type="term" value="F:oxidoreductase activity"/>
    <property type="evidence" value="ECO:0007669"/>
    <property type="project" value="UniProtKB-KW"/>
</dbReference>
<dbReference type="Gene3D" id="1.10.1040.10">
    <property type="entry name" value="N-(1-d-carboxylethyl)-l-norvaline Dehydrogenase, domain 2"/>
    <property type="match status" value="1"/>
</dbReference>
<evidence type="ECO:0000259" key="3">
    <source>
        <dbReference type="Pfam" id="PF08125"/>
    </source>
</evidence>
<dbReference type="InterPro" id="IPR008927">
    <property type="entry name" value="6-PGluconate_DH-like_C_sf"/>
</dbReference>
<dbReference type="SUPFAM" id="SSF51735">
    <property type="entry name" value="NAD(P)-binding Rossmann-fold domains"/>
    <property type="match status" value="1"/>
</dbReference>
<accession>A0ABV5H3E5</accession>
<keyword evidence="5" id="KW-1185">Reference proteome</keyword>
<dbReference type="EMBL" id="JBHMFA010000009">
    <property type="protein sequence ID" value="MFB9105986.1"/>
    <property type="molecule type" value="Genomic_DNA"/>
</dbReference>
<dbReference type="InterPro" id="IPR050988">
    <property type="entry name" value="Mannitol_DH/Oxidoreductase"/>
</dbReference>
<dbReference type="InterPro" id="IPR036291">
    <property type="entry name" value="NAD(P)-bd_dom_sf"/>
</dbReference>
<dbReference type="InterPro" id="IPR013118">
    <property type="entry name" value="Mannitol_DH_C"/>
</dbReference>